<proteinExistence type="predicted"/>
<dbReference type="Proteomes" id="UP000014480">
    <property type="component" value="Unassembled WGS sequence"/>
</dbReference>
<dbReference type="AlphaFoldDB" id="A0A484FLJ2"/>
<feature type="region of interest" description="Disordered" evidence="1">
    <location>
        <begin position="72"/>
        <end position="92"/>
    </location>
</feature>
<keyword evidence="3" id="KW-1185">Reference proteome</keyword>
<reference evidence="3" key="2">
    <citation type="journal article" date="2019" name="Mol. Plant Microbe Interact.">
        <title>Genome sequence resources for four phytopathogenic fungi from the Colletotrichum orbiculare species complex.</title>
        <authorList>
            <person name="Gan P."/>
            <person name="Tsushima A."/>
            <person name="Narusaka M."/>
            <person name="Narusaka Y."/>
            <person name="Takano Y."/>
            <person name="Kubo Y."/>
            <person name="Shirasu K."/>
        </authorList>
    </citation>
    <scope>GENOME REANNOTATION</scope>
    <source>
        <strain evidence="3">104-T / ATCC 96160 / CBS 514.97 / LARS 414 / MAFF 240422</strain>
    </source>
</reference>
<sequence length="92" mass="10397">MIEIGVVSRNTRSQKRRPNVPLVIFSVLRHDSRAIPPDPAALQREQFHVPIHLDQRSLFLVQLTAPLLSRSASSLEPMDQAADETTMQVKRS</sequence>
<evidence type="ECO:0000313" key="3">
    <source>
        <dbReference type="Proteomes" id="UP000014480"/>
    </source>
</evidence>
<dbReference type="EMBL" id="AMCV02000022">
    <property type="protein sequence ID" value="TDZ18758.1"/>
    <property type="molecule type" value="Genomic_DNA"/>
</dbReference>
<protein>
    <submittedName>
        <fullName evidence="2">Uncharacterized protein</fullName>
    </submittedName>
</protein>
<evidence type="ECO:0000313" key="2">
    <source>
        <dbReference type="EMBL" id="TDZ18758.1"/>
    </source>
</evidence>
<accession>A0A484FLJ2</accession>
<name>A0A484FLJ2_COLOR</name>
<feature type="compositionally biased region" description="Polar residues" evidence="1">
    <location>
        <begin position="83"/>
        <end position="92"/>
    </location>
</feature>
<reference evidence="3" key="1">
    <citation type="journal article" date="2013" name="New Phytol.">
        <title>Comparative genomic and transcriptomic analyses reveal the hemibiotrophic stage shift of Colletotrichum fungi.</title>
        <authorList>
            <person name="Gan P."/>
            <person name="Ikeda K."/>
            <person name="Irieda H."/>
            <person name="Narusaka M."/>
            <person name="O'Connell R.J."/>
            <person name="Narusaka Y."/>
            <person name="Takano Y."/>
            <person name="Kubo Y."/>
            <person name="Shirasu K."/>
        </authorList>
    </citation>
    <scope>NUCLEOTIDE SEQUENCE [LARGE SCALE GENOMIC DNA]</scope>
    <source>
        <strain evidence="3">104-T / ATCC 96160 / CBS 514.97 / LARS 414 / MAFF 240422</strain>
    </source>
</reference>
<comment type="caution">
    <text evidence="2">The sequence shown here is derived from an EMBL/GenBank/DDBJ whole genome shotgun (WGS) entry which is preliminary data.</text>
</comment>
<organism evidence="2 3">
    <name type="scientific">Colletotrichum orbiculare (strain 104-T / ATCC 96160 / CBS 514.97 / LARS 414 / MAFF 240422)</name>
    <name type="common">Cucumber anthracnose fungus</name>
    <name type="synonym">Colletotrichum lagenarium</name>
    <dbReference type="NCBI Taxonomy" id="1213857"/>
    <lineage>
        <taxon>Eukaryota</taxon>
        <taxon>Fungi</taxon>
        <taxon>Dikarya</taxon>
        <taxon>Ascomycota</taxon>
        <taxon>Pezizomycotina</taxon>
        <taxon>Sordariomycetes</taxon>
        <taxon>Hypocreomycetidae</taxon>
        <taxon>Glomerellales</taxon>
        <taxon>Glomerellaceae</taxon>
        <taxon>Colletotrichum</taxon>
        <taxon>Colletotrichum orbiculare species complex</taxon>
    </lineage>
</organism>
<gene>
    <name evidence="2" type="ORF">Cob_v008216</name>
</gene>
<evidence type="ECO:0000256" key="1">
    <source>
        <dbReference type="SAM" id="MobiDB-lite"/>
    </source>
</evidence>